<sequence>MIHASRSKPTIFRREFCHMQFQKTNSWFSIVLDTQRQMFVATDKLHPELFAEGVTIEDAVANLKTQA</sequence>
<accession>F6IZL2</accession>
<protein>
    <submittedName>
        <fullName evidence="1">Uncharacterized protein</fullName>
    </submittedName>
</protein>
<evidence type="ECO:0000313" key="1">
    <source>
        <dbReference type="EMBL" id="CCB84145.1"/>
    </source>
</evidence>
<dbReference type="AlphaFoldDB" id="F6IZL2"/>
<dbReference type="EMBL" id="FR871840">
    <property type="protein sequence ID" value="CCB84145.1"/>
    <property type="molecule type" value="Genomic_DNA"/>
</dbReference>
<gene>
    <name evidence="1" type="ORF">LPE_03211</name>
</gene>
<name>F6IZL2_LACPE</name>
<organism evidence="1">
    <name type="scientific">Lactiplantibacillus pentosus MP-10</name>
    <dbReference type="NCBI Taxonomy" id="1028490"/>
    <lineage>
        <taxon>Bacteria</taxon>
        <taxon>Bacillati</taxon>
        <taxon>Bacillota</taxon>
        <taxon>Bacilli</taxon>
        <taxon>Lactobacillales</taxon>
        <taxon>Lactobacillaceae</taxon>
        <taxon>Lactiplantibacillus</taxon>
    </lineage>
</organism>
<proteinExistence type="predicted"/>
<reference evidence="1" key="1">
    <citation type="journal article" date="2011" name="J. Bacteriol.">
        <title>Annotated genome sequence of Lactobacillus pentosus MP-10, which has probiotic potential, from naturally fermented Alorena green table olives.</title>
        <authorList>
            <person name="Abriouel H."/>
            <person name="Benomar N."/>
            <person name="Perez Pulido R."/>
            <person name="Canamero M.M."/>
            <person name="Galvez A."/>
        </authorList>
    </citation>
    <scope>NUCLEOTIDE SEQUENCE</scope>
    <source>
        <strain evidence="1">MP-10</strain>
    </source>
</reference>